<evidence type="ECO:0000256" key="4">
    <source>
        <dbReference type="ARBA" id="ARBA00022679"/>
    </source>
</evidence>
<feature type="domain" description="PAS" evidence="12">
    <location>
        <begin position="250"/>
        <end position="287"/>
    </location>
</feature>
<dbReference type="Pfam" id="PF00512">
    <property type="entry name" value="HisKA"/>
    <property type="match status" value="1"/>
</dbReference>
<feature type="modified residue" description="4-aspartylphosphate" evidence="9">
    <location>
        <position position="176"/>
    </location>
</feature>
<dbReference type="SUPFAM" id="SSF55874">
    <property type="entry name" value="ATPase domain of HSP90 chaperone/DNA topoisomerase II/histidine kinase"/>
    <property type="match status" value="1"/>
</dbReference>
<dbReference type="SMART" id="SM00448">
    <property type="entry name" value="REC"/>
    <property type="match status" value="3"/>
</dbReference>
<dbReference type="FunFam" id="1.10.287.130:FF:000001">
    <property type="entry name" value="Two-component sensor histidine kinase"/>
    <property type="match status" value="1"/>
</dbReference>
<dbReference type="PRINTS" id="PR00344">
    <property type="entry name" value="BCTRLSENSOR"/>
</dbReference>
<dbReference type="FunFam" id="3.30.565.10:FF:000010">
    <property type="entry name" value="Sensor histidine kinase RcsC"/>
    <property type="match status" value="1"/>
</dbReference>
<evidence type="ECO:0000256" key="2">
    <source>
        <dbReference type="ARBA" id="ARBA00012438"/>
    </source>
</evidence>
<dbReference type="PROSITE" id="PS50112">
    <property type="entry name" value="PAS"/>
    <property type="match status" value="1"/>
</dbReference>
<protein>
    <recommendedName>
        <fullName evidence="8">Virulence sensor protein BvgS</fullName>
        <ecNumber evidence="2">2.7.13.3</ecNumber>
    </recommendedName>
</protein>
<comment type="caution">
    <text evidence="9">Lacks conserved residue(s) required for the propagation of feature annotation.</text>
</comment>
<dbReference type="SUPFAM" id="SSF47384">
    <property type="entry name" value="Homodimeric domain of signal transducing histidine kinase"/>
    <property type="match status" value="1"/>
</dbReference>
<dbReference type="InterPro" id="IPR001789">
    <property type="entry name" value="Sig_transdc_resp-reg_receiver"/>
</dbReference>
<organism evidence="13 14">
    <name type="scientific">Dechloromonas agitata</name>
    <dbReference type="NCBI Taxonomy" id="73030"/>
    <lineage>
        <taxon>Bacteria</taxon>
        <taxon>Pseudomonadati</taxon>
        <taxon>Pseudomonadota</taxon>
        <taxon>Betaproteobacteria</taxon>
        <taxon>Rhodocyclales</taxon>
        <taxon>Azonexaceae</taxon>
        <taxon>Dechloromonas</taxon>
    </lineage>
</organism>
<dbReference type="InterPro" id="IPR036890">
    <property type="entry name" value="HATPase_C_sf"/>
</dbReference>
<keyword evidence="5" id="KW-0418">Kinase</keyword>
<dbReference type="EC" id="2.7.13.3" evidence="2"/>
<comment type="caution">
    <text evidence="13">The sequence shown here is derived from an EMBL/GenBank/DDBJ whole genome shotgun (WGS) entry which is preliminary data.</text>
</comment>
<dbReference type="Gene3D" id="1.10.287.130">
    <property type="match status" value="1"/>
</dbReference>
<reference evidence="13" key="1">
    <citation type="submission" date="2020-04" db="EMBL/GenBank/DDBJ databases">
        <title>Deep metagenomics examines the oral microbiome during advanced dental caries in children, revealing novel taxa and co-occurrences with host molecules.</title>
        <authorList>
            <person name="Baker J.L."/>
            <person name="Morton J.T."/>
            <person name="Dinis M."/>
            <person name="Alvarez R."/>
            <person name="Tran N.C."/>
            <person name="Knight R."/>
            <person name="Edlund A."/>
        </authorList>
    </citation>
    <scope>NUCLEOTIDE SEQUENCE</scope>
    <source>
        <strain evidence="13">JCVI_32_bin.24</strain>
    </source>
</reference>
<dbReference type="GO" id="GO:0000155">
    <property type="term" value="F:phosphorelay sensor kinase activity"/>
    <property type="evidence" value="ECO:0007669"/>
    <property type="project" value="InterPro"/>
</dbReference>
<dbReference type="Gene3D" id="3.30.565.10">
    <property type="entry name" value="Histidine kinase-like ATPase, C-terminal domain"/>
    <property type="match status" value="1"/>
</dbReference>
<dbReference type="NCBIfam" id="TIGR00229">
    <property type="entry name" value="sensory_box"/>
    <property type="match status" value="1"/>
</dbReference>
<keyword evidence="3 9" id="KW-0597">Phosphoprotein</keyword>
<dbReference type="InterPro" id="IPR003661">
    <property type="entry name" value="HisK_dim/P_dom"/>
</dbReference>
<feature type="domain" description="Response regulatory" evidence="11">
    <location>
        <begin position="637"/>
        <end position="753"/>
    </location>
</feature>
<dbReference type="InterPro" id="IPR035965">
    <property type="entry name" value="PAS-like_dom_sf"/>
</dbReference>
<name>A0A930FZ13_9RHOO</name>
<dbReference type="InterPro" id="IPR004358">
    <property type="entry name" value="Sig_transdc_His_kin-like_C"/>
</dbReference>
<dbReference type="SUPFAM" id="SSF55785">
    <property type="entry name" value="PYP-like sensor domain (PAS domain)"/>
    <property type="match status" value="1"/>
</dbReference>
<dbReference type="PANTHER" id="PTHR45339:SF1">
    <property type="entry name" value="HYBRID SIGNAL TRANSDUCTION HISTIDINE KINASE J"/>
    <property type="match status" value="1"/>
</dbReference>
<keyword evidence="4" id="KW-0808">Transferase</keyword>
<evidence type="ECO:0000256" key="9">
    <source>
        <dbReference type="PROSITE-ProRule" id="PRU00169"/>
    </source>
</evidence>
<evidence type="ECO:0000256" key="3">
    <source>
        <dbReference type="ARBA" id="ARBA00022553"/>
    </source>
</evidence>
<dbReference type="CDD" id="cd00130">
    <property type="entry name" value="PAS"/>
    <property type="match status" value="1"/>
</dbReference>
<dbReference type="InterPro" id="IPR003594">
    <property type="entry name" value="HATPase_dom"/>
</dbReference>
<evidence type="ECO:0000259" key="12">
    <source>
        <dbReference type="PROSITE" id="PS50112"/>
    </source>
</evidence>
<dbReference type="PROSITE" id="PS50109">
    <property type="entry name" value="HIS_KIN"/>
    <property type="match status" value="1"/>
</dbReference>
<feature type="domain" description="Response regulatory" evidence="11">
    <location>
        <begin position="2"/>
        <end position="119"/>
    </location>
</feature>
<proteinExistence type="predicted"/>
<dbReference type="PROSITE" id="PS50110">
    <property type="entry name" value="RESPONSE_REGULATORY"/>
    <property type="match status" value="3"/>
</dbReference>
<dbReference type="CDD" id="cd17546">
    <property type="entry name" value="REC_hyHK_CKI1_RcsC-like"/>
    <property type="match status" value="1"/>
</dbReference>
<evidence type="ECO:0000259" key="11">
    <source>
        <dbReference type="PROSITE" id="PS50110"/>
    </source>
</evidence>
<dbReference type="InterPro" id="IPR036097">
    <property type="entry name" value="HisK_dim/P_sf"/>
</dbReference>
<dbReference type="AlphaFoldDB" id="A0A930FZ13"/>
<dbReference type="SMART" id="SM00387">
    <property type="entry name" value="HATPase_c"/>
    <property type="match status" value="1"/>
</dbReference>
<evidence type="ECO:0000313" key="13">
    <source>
        <dbReference type="EMBL" id="MBF1164894.1"/>
    </source>
</evidence>
<dbReference type="InterPro" id="IPR011006">
    <property type="entry name" value="CheY-like_superfamily"/>
</dbReference>
<dbReference type="Proteomes" id="UP000718593">
    <property type="component" value="Unassembled WGS sequence"/>
</dbReference>
<dbReference type="Gene3D" id="3.30.450.20">
    <property type="entry name" value="PAS domain"/>
    <property type="match status" value="1"/>
</dbReference>
<keyword evidence="6" id="KW-0902">Two-component regulatory system</keyword>
<accession>A0A930FZ13</accession>
<dbReference type="PANTHER" id="PTHR45339">
    <property type="entry name" value="HYBRID SIGNAL TRANSDUCTION HISTIDINE KINASE J"/>
    <property type="match status" value="1"/>
</dbReference>
<evidence type="ECO:0000256" key="8">
    <source>
        <dbReference type="ARBA" id="ARBA00070152"/>
    </source>
</evidence>
<dbReference type="EMBL" id="JABZMI010000123">
    <property type="protein sequence ID" value="MBF1164894.1"/>
    <property type="molecule type" value="Genomic_DNA"/>
</dbReference>
<dbReference type="InterPro" id="IPR000014">
    <property type="entry name" value="PAS"/>
</dbReference>
<evidence type="ECO:0000256" key="1">
    <source>
        <dbReference type="ARBA" id="ARBA00000085"/>
    </source>
</evidence>
<dbReference type="CDD" id="cd00082">
    <property type="entry name" value="HisKA"/>
    <property type="match status" value="1"/>
</dbReference>
<comment type="function">
    <text evidence="7">Member of the two-component regulatory system BvgS/BvgA. Phosphorylates BvgA via a four-step phosphorelay in response to environmental signals.</text>
</comment>
<sequence>MHVLIVESSQLYREILQQSFNRFRGVDFTLLATQAEALAATESQTFDFVVISGQLSDGDGLALGRHLRQGGRLPLTPIVLLTSSPSAELAAEAERAGITEIFRKQDLEELVAFARHFLDGQQPLRCRILYVEDAVEQRLPLTAQLRDWGAQVDAYTSADEAWPAFLGGDYDLVLTDLVLGGHMTGSRLINRIRRQDAPRGRVPVLAVTAFDSPQRRMELFHLGIDDYVTKPILPAELRARIHNLIARKRAEERNRELLKATELGVTIVDEEGFVLSMDDNARQMFGLFDDAECRSFASLLVADGAQSLESLFWLIGRGSVQRLRFNGVHRDGHVFPLQLSSQEIEPADGGRRFALLTRDISGEQTLADQLARARDTAARLGRMKSEFLANVSHELRTPLNAIVGMSFLLLEDPLTPEQHELVRHIDAAGQRLTGLIDDILDFSKLDSGQLELQVVAFSVPDLLGRVAAMVEQRAAVKGLTVRVEADGLPALLCGDPERLTQALLQYASNAVKFTEQGSITLRGSVVETANSCCMLRCEVIDTGIGIAPADQAHIFESFRQADGSSSRRYGGTGLGLAITRELVELMGGEVGVSSEPGRGSTFWLTVCLARADQPLVMDCPAGELTAVQFAERFAGRRVLLAEDEPVNRELALSLLRGAGLQVDVAEDGLAAVRAVRENDYDLVLMDILMPHMDGLQAASAIRRIPERAALPIVALTASTVEGDRRRCFDAGMNDFIAKSTMARLLYPVLARWLSHERQVLAQTATTRG</sequence>
<evidence type="ECO:0000259" key="10">
    <source>
        <dbReference type="PROSITE" id="PS50109"/>
    </source>
</evidence>
<feature type="domain" description="Response regulatory" evidence="11">
    <location>
        <begin position="127"/>
        <end position="245"/>
    </location>
</feature>
<dbReference type="Pfam" id="PF00072">
    <property type="entry name" value="Response_reg"/>
    <property type="match status" value="3"/>
</dbReference>
<dbReference type="CDD" id="cd16922">
    <property type="entry name" value="HATPase_EvgS-ArcB-TorS-like"/>
    <property type="match status" value="1"/>
</dbReference>
<dbReference type="Pfam" id="PF02518">
    <property type="entry name" value="HATPase_c"/>
    <property type="match status" value="1"/>
</dbReference>
<feature type="modified residue" description="4-aspartylphosphate" evidence="9">
    <location>
        <position position="686"/>
    </location>
</feature>
<dbReference type="InterPro" id="IPR005467">
    <property type="entry name" value="His_kinase_dom"/>
</dbReference>
<dbReference type="Gene3D" id="3.40.50.2300">
    <property type="match status" value="3"/>
</dbReference>
<comment type="catalytic activity">
    <reaction evidence="1">
        <text>ATP + protein L-histidine = ADP + protein N-phospho-L-histidine.</text>
        <dbReference type="EC" id="2.7.13.3"/>
    </reaction>
</comment>
<evidence type="ECO:0000256" key="6">
    <source>
        <dbReference type="ARBA" id="ARBA00023012"/>
    </source>
</evidence>
<evidence type="ECO:0000256" key="7">
    <source>
        <dbReference type="ARBA" id="ARBA00058004"/>
    </source>
</evidence>
<evidence type="ECO:0000313" key="14">
    <source>
        <dbReference type="Proteomes" id="UP000718593"/>
    </source>
</evidence>
<dbReference type="SUPFAM" id="SSF52172">
    <property type="entry name" value="CheY-like"/>
    <property type="match status" value="3"/>
</dbReference>
<dbReference type="SMART" id="SM00388">
    <property type="entry name" value="HisKA"/>
    <property type="match status" value="1"/>
</dbReference>
<evidence type="ECO:0000256" key="5">
    <source>
        <dbReference type="ARBA" id="ARBA00022777"/>
    </source>
</evidence>
<feature type="domain" description="Histidine kinase" evidence="10">
    <location>
        <begin position="390"/>
        <end position="610"/>
    </location>
</feature>
<gene>
    <name evidence="13" type="ORF">HXL68_07620</name>
</gene>